<proteinExistence type="inferred from homology"/>
<dbReference type="GO" id="GO:0003682">
    <property type="term" value="F:chromatin binding"/>
    <property type="evidence" value="ECO:0007669"/>
    <property type="project" value="TreeGrafter"/>
</dbReference>
<dbReference type="SUPFAM" id="SSF47113">
    <property type="entry name" value="Histone-fold"/>
    <property type="match status" value="1"/>
</dbReference>
<comment type="similarity">
    <text evidence="1">Belongs to the TAF9 family. CENP-S/MHF1 subfamily.</text>
</comment>
<name>A0A6A6P9A8_9PEZI</name>
<evidence type="ECO:0000256" key="1">
    <source>
        <dbReference type="ARBA" id="ARBA00006612"/>
    </source>
</evidence>
<dbReference type="InterPro" id="IPR029003">
    <property type="entry name" value="CENP-S/Mhf1"/>
</dbReference>
<dbReference type="Gene3D" id="1.10.20.10">
    <property type="entry name" value="Histone, subunit A"/>
    <property type="match status" value="1"/>
</dbReference>
<dbReference type="GO" id="GO:0006281">
    <property type="term" value="P:DNA repair"/>
    <property type="evidence" value="ECO:0007669"/>
    <property type="project" value="UniProtKB-KW"/>
</dbReference>
<accession>A0A6A6P9A8</accession>
<dbReference type="EMBL" id="MU001673">
    <property type="protein sequence ID" value="KAF2460514.1"/>
    <property type="molecule type" value="Genomic_DNA"/>
</dbReference>
<dbReference type="GO" id="GO:0046982">
    <property type="term" value="F:protein heterodimerization activity"/>
    <property type="evidence" value="ECO:0007669"/>
    <property type="project" value="InterPro"/>
</dbReference>
<dbReference type="PANTHER" id="PTHR22980:SF0">
    <property type="entry name" value="CENTROMERE PROTEIN S"/>
    <property type="match status" value="1"/>
</dbReference>
<dbReference type="PANTHER" id="PTHR22980">
    <property type="entry name" value="CORTISTATIN"/>
    <property type="match status" value="1"/>
</dbReference>
<keyword evidence="4" id="KW-0234">DNA repair</keyword>
<dbReference type="Proteomes" id="UP000799766">
    <property type="component" value="Unassembled WGS sequence"/>
</dbReference>
<keyword evidence="2" id="KW-0227">DNA damage</keyword>
<dbReference type="InterPro" id="IPR009072">
    <property type="entry name" value="Histone-fold"/>
</dbReference>
<evidence type="ECO:0000256" key="4">
    <source>
        <dbReference type="ARBA" id="ARBA00023204"/>
    </source>
</evidence>
<dbReference type="GO" id="GO:0031297">
    <property type="term" value="P:replication fork processing"/>
    <property type="evidence" value="ECO:0007669"/>
    <property type="project" value="TreeGrafter"/>
</dbReference>
<gene>
    <name evidence="6" type="ORF">BDY21DRAFT_419317</name>
</gene>
<dbReference type="GO" id="GO:0071821">
    <property type="term" value="C:FANCM-MHF complex"/>
    <property type="evidence" value="ECO:0007669"/>
    <property type="project" value="InterPro"/>
</dbReference>
<sequence length="129" mass="14333">MADATEPSANEERLKSALWYYVSQKLDDELLRLNRNATPQFIGALTELVWTQTMSVARDLETFAKHAGRESINSADAMLLARRNESLEELLRKFLEEKRAAEGRVSARSGTTAGRGMLLSASNHTFSSG</sequence>
<dbReference type="Pfam" id="PF15630">
    <property type="entry name" value="CENP-S"/>
    <property type="match status" value="1"/>
</dbReference>
<dbReference type="CDD" id="cd22919">
    <property type="entry name" value="HFD_CENP-S"/>
    <property type="match status" value="1"/>
</dbReference>
<dbReference type="GO" id="GO:0000712">
    <property type="term" value="P:resolution of meiotic recombination intermediates"/>
    <property type="evidence" value="ECO:0007669"/>
    <property type="project" value="TreeGrafter"/>
</dbReference>
<evidence type="ECO:0000256" key="3">
    <source>
        <dbReference type="ARBA" id="ARBA00023125"/>
    </source>
</evidence>
<protein>
    <submittedName>
        <fullName evidence="6">Kinetochore component CENP-S-domain-containing protein</fullName>
    </submittedName>
</protein>
<dbReference type="OrthoDB" id="1872155at2759"/>
<feature type="coiled-coil region" evidence="5">
    <location>
        <begin position="77"/>
        <end position="104"/>
    </location>
</feature>
<dbReference type="GO" id="GO:0003677">
    <property type="term" value="F:DNA binding"/>
    <property type="evidence" value="ECO:0007669"/>
    <property type="project" value="UniProtKB-KW"/>
</dbReference>
<keyword evidence="3" id="KW-0238">DNA-binding</keyword>
<evidence type="ECO:0000256" key="2">
    <source>
        <dbReference type="ARBA" id="ARBA00022763"/>
    </source>
</evidence>
<organism evidence="6 7">
    <name type="scientific">Lineolata rhizophorae</name>
    <dbReference type="NCBI Taxonomy" id="578093"/>
    <lineage>
        <taxon>Eukaryota</taxon>
        <taxon>Fungi</taxon>
        <taxon>Dikarya</taxon>
        <taxon>Ascomycota</taxon>
        <taxon>Pezizomycotina</taxon>
        <taxon>Dothideomycetes</taxon>
        <taxon>Dothideomycetes incertae sedis</taxon>
        <taxon>Lineolatales</taxon>
        <taxon>Lineolataceae</taxon>
        <taxon>Lineolata</taxon>
    </lineage>
</organism>
<evidence type="ECO:0000313" key="6">
    <source>
        <dbReference type="EMBL" id="KAF2460514.1"/>
    </source>
</evidence>
<evidence type="ECO:0000256" key="5">
    <source>
        <dbReference type="SAM" id="Coils"/>
    </source>
</evidence>
<evidence type="ECO:0000313" key="7">
    <source>
        <dbReference type="Proteomes" id="UP000799766"/>
    </source>
</evidence>
<dbReference type="AlphaFoldDB" id="A0A6A6P9A8"/>
<keyword evidence="7" id="KW-1185">Reference proteome</keyword>
<keyword evidence="5" id="KW-0175">Coiled coil</keyword>
<reference evidence="6" key="1">
    <citation type="journal article" date="2020" name="Stud. Mycol.">
        <title>101 Dothideomycetes genomes: a test case for predicting lifestyles and emergence of pathogens.</title>
        <authorList>
            <person name="Haridas S."/>
            <person name="Albert R."/>
            <person name="Binder M."/>
            <person name="Bloem J."/>
            <person name="Labutti K."/>
            <person name="Salamov A."/>
            <person name="Andreopoulos B."/>
            <person name="Baker S."/>
            <person name="Barry K."/>
            <person name="Bills G."/>
            <person name="Bluhm B."/>
            <person name="Cannon C."/>
            <person name="Castanera R."/>
            <person name="Culley D."/>
            <person name="Daum C."/>
            <person name="Ezra D."/>
            <person name="Gonzalez J."/>
            <person name="Henrissat B."/>
            <person name="Kuo A."/>
            <person name="Liang C."/>
            <person name="Lipzen A."/>
            <person name="Lutzoni F."/>
            <person name="Magnuson J."/>
            <person name="Mondo S."/>
            <person name="Nolan M."/>
            <person name="Ohm R."/>
            <person name="Pangilinan J."/>
            <person name="Park H.-J."/>
            <person name="Ramirez L."/>
            <person name="Alfaro M."/>
            <person name="Sun H."/>
            <person name="Tritt A."/>
            <person name="Yoshinaga Y."/>
            <person name="Zwiers L.-H."/>
            <person name="Turgeon B."/>
            <person name="Goodwin S."/>
            <person name="Spatafora J."/>
            <person name="Crous P."/>
            <person name="Grigoriev I."/>
        </authorList>
    </citation>
    <scope>NUCLEOTIDE SEQUENCE</scope>
    <source>
        <strain evidence="6">ATCC 16933</strain>
    </source>
</reference>